<proteinExistence type="predicted"/>
<organism evidence="1">
    <name type="scientific">Aphanizomenon flos-aquae WA102</name>
    <dbReference type="NCBI Taxonomy" id="1710896"/>
    <lineage>
        <taxon>Bacteria</taxon>
        <taxon>Bacillati</taxon>
        <taxon>Cyanobacteriota</taxon>
        <taxon>Cyanophyceae</taxon>
        <taxon>Nostocales</taxon>
        <taxon>Aphanizomenonaceae</taxon>
        <taxon>Aphanizomenon</taxon>
    </lineage>
</organism>
<evidence type="ECO:0000313" key="1">
    <source>
        <dbReference type="EMBL" id="OBQ43329.1"/>
    </source>
</evidence>
<protein>
    <recommendedName>
        <fullName evidence="2">DUF4435 domain-containing protein</fullName>
    </recommendedName>
</protein>
<accession>A0A1B7X1V9</accession>
<gene>
    <name evidence="1" type="ORF">AN484_12925</name>
</gene>
<dbReference type="Pfam" id="PF11536">
    <property type="entry name" value="DUF3226"/>
    <property type="match status" value="1"/>
</dbReference>
<sequence>MSSNILIVESPNDQYFLQAIIRYLNFNIEVAPAIMISEDDYKSMEGLSPKELKKALDDLKADIQKGKVERIGIVIDIDDKQEIERINFVNDCIQSVFPGTQLLTEINNFVDINFDSFNFQLACYFTNVNGEGELETVLKMIKKENSIYADCLESWKSCLASRGKEIKIKDFNKFWVSIYLRFDTCSKRERNQAKEKCSFKYAMSDKSKIWDFEHPILNDLKAFLQMFS</sequence>
<name>A0A1B7X1V9_APHFL</name>
<dbReference type="AlphaFoldDB" id="A0A1B7X1V9"/>
<comment type="caution">
    <text evidence="1">The sequence shown here is derived from an EMBL/GenBank/DDBJ whole genome shotgun (WGS) entry which is preliminary data.</text>
</comment>
<evidence type="ECO:0008006" key="2">
    <source>
        <dbReference type="Google" id="ProtNLM"/>
    </source>
</evidence>
<dbReference type="Proteomes" id="UP000092093">
    <property type="component" value="Unassembled WGS sequence"/>
</dbReference>
<dbReference type="InterPro" id="IPR024508">
    <property type="entry name" value="DUF3226"/>
</dbReference>
<dbReference type="EMBL" id="LJOW01000059">
    <property type="protein sequence ID" value="OBQ43329.1"/>
    <property type="molecule type" value="Genomic_DNA"/>
</dbReference>
<reference evidence="1" key="1">
    <citation type="submission" date="2015-09" db="EMBL/GenBank/DDBJ databases">
        <title>Aphanizomenon flos-aquae WA102.</title>
        <authorList>
            <person name="Driscoll C."/>
        </authorList>
    </citation>
    <scope>NUCLEOTIDE SEQUENCE [LARGE SCALE GENOMIC DNA]</scope>
    <source>
        <strain evidence="1">WA102</strain>
    </source>
</reference>